<gene>
    <name evidence="1" type="ORF">CHS0354_017665</name>
</gene>
<name>A0AAE0VQI3_9BIVA</name>
<dbReference type="AlphaFoldDB" id="A0AAE0VQI3"/>
<organism evidence="1 2">
    <name type="scientific">Potamilus streckersoni</name>
    <dbReference type="NCBI Taxonomy" id="2493646"/>
    <lineage>
        <taxon>Eukaryota</taxon>
        <taxon>Metazoa</taxon>
        <taxon>Spiralia</taxon>
        <taxon>Lophotrochozoa</taxon>
        <taxon>Mollusca</taxon>
        <taxon>Bivalvia</taxon>
        <taxon>Autobranchia</taxon>
        <taxon>Heteroconchia</taxon>
        <taxon>Palaeoheterodonta</taxon>
        <taxon>Unionida</taxon>
        <taxon>Unionoidea</taxon>
        <taxon>Unionidae</taxon>
        <taxon>Ambleminae</taxon>
        <taxon>Lampsilini</taxon>
        <taxon>Potamilus</taxon>
    </lineage>
</organism>
<reference evidence="1" key="2">
    <citation type="journal article" date="2021" name="Genome Biol. Evol.">
        <title>Developing a high-quality reference genome for a parasitic bivalve with doubly uniparental inheritance (Bivalvia: Unionida).</title>
        <authorList>
            <person name="Smith C.H."/>
        </authorList>
    </citation>
    <scope>NUCLEOTIDE SEQUENCE</scope>
    <source>
        <strain evidence="1">CHS0354</strain>
        <tissue evidence="1">Mantle</tissue>
    </source>
</reference>
<reference evidence="1" key="3">
    <citation type="submission" date="2023-05" db="EMBL/GenBank/DDBJ databases">
        <authorList>
            <person name="Smith C.H."/>
        </authorList>
    </citation>
    <scope>NUCLEOTIDE SEQUENCE</scope>
    <source>
        <strain evidence="1">CHS0354</strain>
        <tissue evidence="1">Mantle</tissue>
    </source>
</reference>
<protein>
    <submittedName>
        <fullName evidence="1">Uncharacterized protein</fullName>
    </submittedName>
</protein>
<dbReference type="EMBL" id="JAEAOA010001092">
    <property type="protein sequence ID" value="KAK3586873.1"/>
    <property type="molecule type" value="Genomic_DNA"/>
</dbReference>
<dbReference type="Proteomes" id="UP001195483">
    <property type="component" value="Unassembled WGS sequence"/>
</dbReference>
<reference evidence="1" key="1">
    <citation type="journal article" date="2021" name="Genome Biol. Evol.">
        <title>A High-Quality Reference Genome for a Parasitic Bivalve with Doubly Uniparental Inheritance (Bivalvia: Unionida).</title>
        <authorList>
            <person name="Smith C.H."/>
        </authorList>
    </citation>
    <scope>NUCLEOTIDE SEQUENCE</scope>
    <source>
        <strain evidence="1">CHS0354</strain>
    </source>
</reference>
<evidence type="ECO:0000313" key="2">
    <source>
        <dbReference type="Proteomes" id="UP001195483"/>
    </source>
</evidence>
<comment type="caution">
    <text evidence="1">The sequence shown here is derived from an EMBL/GenBank/DDBJ whole genome shotgun (WGS) entry which is preliminary data.</text>
</comment>
<evidence type="ECO:0000313" key="1">
    <source>
        <dbReference type="EMBL" id="KAK3586873.1"/>
    </source>
</evidence>
<accession>A0AAE0VQI3</accession>
<sequence>MSICDLSLISVSVGEDTASPDFRKLRLVQNDCATSTAFQNLIADIESLDWYPEDELRKPMFETVKGTRYVPLKENTEKKRRLHKRGDDSVETKMTKNIHIFMNTNFSYTVYCD</sequence>
<proteinExistence type="predicted"/>
<keyword evidence="2" id="KW-1185">Reference proteome</keyword>